<name>A0A078ABU6_STYLE</name>
<dbReference type="InterPro" id="IPR052514">
    <property type="entry name" value="SAM-dependent_MTase"/>
</dbReference>
<dbReference type="InParanoid" id="A0A078ABU6"/>
<dbReference type="EMBL" id="CCKQ01008327">
    <property type="protein sequence ID" value="CDW79770.1"/>
    <property type="molecule type" value="Genomic_DNA"/>
</dbReference>
<dbReference type="Pfam" id="PF05050">
    <property type="entry name" value="Methyltransf_21"/>
    <property type="match status" value="1"/>
</dbReference>
<evidence type="ECO:0000313" key="3">
    <source>
        <dbReference type="Proteomes" id="UP000039865"/>
    </source>
</evidence>
<reference evidence="2 3" key="1">
    <citation type="submission" date="2014-06" db="EMBL/GenBank/DDBJ databases">
        <authorList>
            <person name="Swart Estienne"/>
        </authorList>
    </citation>
    <scope>NUCLEOTIDE SEQUENCE [LARGE SCALE GENOMIC DNA]</scope>
    <source>
        <strain evidence="2 3">130c</strain>
    </source>
</reference>
<dbReference type="OrthoDB" id="545970at2759"/>
<dbReference type="Gene3D" id="3.40.50.150">
    <property type="entry name" value="Vaccinia Virus protein VP39"/>
    <property type="match status" value="1"/>
</dbReference>
<keyword evidence="3" id="KW-1185">Reference proteome</keyword>
<dbReference type="AlphaFoldDB" id="A0A078ABU6"/>
<dbReference type="Proteomes" id="UP000039865">
    <property type="component" value="Unassembled WGS sequence"/>
</dbReference>
<organism evidence="2 3">
    <name type="scientific">Stylonychia lemnae</name>
    <name type="common">Ciliate</name>
    <dbReference type="NCBI Taxonomy" id="5949"/>
    <lineage>
        <taxon>Eukaryota</taxon>
        <taxon>Sar</taxon>
        <taxon>Alveolata</taxon>
        <taxon>Ciliophora</taxon>
        <taxon>Intramacronucleata</taxon>
        <taxon>Spirotrichea</taxon>
        <taxon>Stichotrichia</taxon>
        <taxon>Sporadotrichida</taxon>
        <taxon>Oxytrichidae</taxon>
        <taxon>Stylonychinae</taxon>
        <taxon>Stylonychia</taxon>
    </lineage>
</organism>
<protein>
    <recommendedName>
        <fullName evidence="1">Methyltransferase FkbM domain-containing protein</fullName>
    </recommendedName>
</protein>
<proteinExistence type="predicted"/>
<dbReference type="SUPFAM" id="SSF53335">
    <property type="entry name" value="S-adenosyl-L-methionine-dependent methyltransferases"/>
    <property type="match status" value="1"/>
</dbReference>
<dbReference type="InterPro" id="IPR006342">
    <property type="entry name" value="FkbM_mtfrase"/>
</dbReference>
<sequence>MGVPDSFVHSKETFGSSNLMQDSLIPSDIVISVTYAQEMGAFHFSGREKIEQKQASGSRETSDNENFLVDLSQKQNQQQLYQILMFAQRVLFIMLSCYLTFLNSQQEASLNQASASQDKLNSKNGEDNGLLSQQIRTLQQEDSLCREQAGIQEGGIYYEVNSIKAKNGYKEFKIATVRPQKNMPHTDIISYVIFETNSWEDHNSIQIVNALKKISIQYPDYKIALLDIGANLGWFTFMAASLDYNVIAFEPLDQNYKAIEYAMCLNQNVSNLIQLEKFALGAKNETCNLYSQPQNTQNGIIRCGDDINDHSKVVDVSNVILRQEVPIRTLDSYTKTISPDIKIGVLKIDVEEFEYDVFVGGKNFLKEHKIPYIVQEYSLKSYGAHQEDHFNLFKDLGYEARLTSFNGQGFKTFNELKEEIRSQVGDNQIEVYFVLSTFESQCVGSNPNDTCNSYQ</sequence>
<dbReference type="PANTHER" id="PTHR34203:SF15">
    <property type="entry name" value="SLL1173 PROTEIN"/>
    <property type="match status" value="1"/>
</dbReference>
<evidence type="ECO:0000313" key="2">
    <source>
        <dbReference type="EMBL" id="CDW79770.1"/>
    </source>
</evidence>
<dbReference type="NCBIfam" id="TIGR01444">
    <property type="entry name" value="fkbM_fam"/>
    <property type="match status" value="1"/>
</dbReference>
<dbReference type="PANTHER" id="PTHR34203">
    <property type="entry name" value="METHYLTRANSFERASE, FKBM FAMILY PROTEIN"/>
    <property type="match status" value="1"/>
</dbReference>
<accession>A0A078ABU6</accession>
<dbReference type="InterPro" id="IPR029063">
    <property type="entry name" value="SAM-dependent_MTases_sf"/>
</dbReference>
<feature type="domain" description="Methyltransferase FkbM" evidence="1">
    <location>
        <begin position="227"/>
        <end position="399"/>
    </location>
</feature>
<evidence type="ECO:0000259" key="1">
    <source>
        <dbReference type="Pfam" id="PF05050"/>
    </source>
</evidence>
<gene>
    <name evidence="2" type="primary">Contig14458.g15403</name>
    <name evidence="2" type="ORF">STYLEM_8762</name>
</gene>